<protein>
    <submittedName>
        <fullName evidence="2">Uncharacterized protein</fullName>
    </submittedName>
</protein>
<accession>A0A2U3L2S8</accession>
<gene>
    <name evidence="2" type="ORF">SBA1_640021</name>
</gene>
<dbReference type="EMBL" id="OMOD01000160">
    <property type="protein sequence ID" value="SPF46213.1"/>
    <property type="molecule type" value="Genomic_DNA"/>
</dbReference>
<sequence>MTAYSKLETSLNVSDKSGPPSGTPFFKVVQDSGLILLGSRRDLPRDDLTRSHNSKGCQRLNAWV</sequence>
<evidence type="ECO:0000256" key="1">
    <source>
        <dbReference type="SAM" id="MobiDB-lite"/>
    </source>
</evidence>
<evidence type="ECO:0000313" key="2">
    <source>
        <dbReference type="EMBL" id="SPF46213.1"/>
    </source>
</evidence>
<evidence type="ECO:0000313" key="3">
    <source>
        <dbReference type="Proteomes" id="UP000238701"/>
    </source>
</evidence>
<dbReference type="Proteomes" id="UP000238701">
    <property type="component" value="Unassembled WGS sequence"/>
</dbReference>
<dbReference type="AlphaFoldDB" id="A0A2U3L2S8"/>
<reference evidence="3" key="1">
    <citation type="submission" date="2018-02" db="EMBL/GenBank/DDBJ databases">
        <authorList>
            <person name="Hausmann B."/>
        </authorList>
    </citation>
    <scope>NUCLEOTIDE SEQUENCE [LARGE SCALE GENOMIC DNA]</scope>
    <source>
        <strain evidence="3">Peat soil MAG SbA1</strain>
    </source>
</reference>
<organism evidence="2 3">
    <name type="scientific">Candidatus Sulfotelmatobacter kueseliae</name>
    <dbReference type="NCBI Taxonomy" id="2042962"/>
    <lineage>
        <taxon>Bacteria</taxon>
        <taxon>Pseudomonadati</taxon>
        <taxon>Acidobacteriota</taxon>
        <taxon>Terriglobia</taxon>
        <taxon>Terriglobales</taxon>
        <taxon>Candidatus Korobacteraceae</taxon>
        <taxon>Candidatus Sulfotelmatobacter</taxon>
    </lineage>
</organism>
<feature type="region of interest" description="Disordered" evidence="1">
    <location>
        <begin position="1"/>
        <end position="22"/>
    </location>
</feature>
<proteinExistence type="predicted"/>
<name>A0A2U3L2S8_9BACT</name>